<dbReference type="CDD" id="cd04489">
    <property type="entry name" value="ExoVII_LU_OBF"/>
    <property type="match status" value="1"/>
</dbReference>
<gene>
    <name evidence="7" type="primary">xseA_28</name>
    <name evidence="7" type="ORF">SDC9_105588</name>
</gene>
<dbReference type="GO" id="GO:0009318">
    <property type="term" value="C:exodeoxyribonuclease VII complex"/>
    <property type="evidence" value="ECO:0007669"/>
    <property type="project" value="InterPro"/>
</dbReference>
<feature type="domain" description="OB-fold nucleic acid binding" evidence="6">
    <location>
        <begin position="21"/>
        <end position="109"/>
    </location>
</feature>
<dbReference type="Pfam" id="PF02601">
    <property type="entry name" value="Exonuc_VII_L"/>
    <property type="match status" value="1"/>
</dbReference>
<name>A0A645AZV5_9ZZZZ</name>
<reference evidence="7" key="1">
    <citation type="submission" date="2019-08" db="EMBL/GenBank/DDBJ databases">
        <authorList>
            <person name="Kucharzyk K."/>
            <person name="Murdoch R.W."/>
            <person name="Higgins S."/>
            <person name="Loffler F."/>
        </authorList>
    </citation>
    <scope>NUCLEOTIDE SEQUENCE</scope>
</reference>
<keyword evidence="3 7" id="KW-0378">Hydrolase</keyword>
<comment type="caution">
    <text evidence="7">The sequence shown here is derived from an EMBL/GenBank/DDBJ whole genome shotgun (WGS) entry which is preliminary data.</text>
</comment>
<keyword evidence="4" id="KW-0269">Exonuclease</keyword>
<evidence type="ECO:0000313" key="7">
    <source>
        <dbReference type="EMBL" id="MPM58755.1"/>
    </source>
</evidence>
<evidence type="ECO:0000259" key="5">
    <source>
        <dbReference type="Pfam" id="PF02601"/>
    </source>
</evidence>
<evidence type="ECO:0000256" key="1">
    <source>
        <dbReference type="ARBA" id="ARBA00022490"/>
    </source>
</evidence>
<dbReference type="EMBL" id="VSSQ01016936">
    <property type="protein sequence ID" value="MPM58755.1"/>
    <property type="molecule type" value="Genomic_DNA"/>
</dbReference>
<evidence type="ECO:0000259" key="6">
    <source>
        <dbReference type="Pfam" id="PF13742"/>
    </source>
</evidence>
<keyword evidence="2" id="KW-0540">Nuclease</keyword>
<dbReference type="GO" id="GO:0006308">
    <property type="term" value="P:DNA catabolic process"/>
    <property type="evidence" value="ECO:0007669"/>
    <property type="project" value="InterPro"/>
</dbReference>
<dbReference type="NCBIfam" id="TIGR00237">
    <property type="entry name" value="xseA"/>
    <property type="match status" value="1"/>
</dbReference>
<dbReference type="HAMAP" id="MF_00378">
    <property type="entry name" value="Exonuc_7_L"/>
    <property type="match status" value="1"/>
</dbReference>
<dbReference type="EC" id="3.1.11.6" evidence="7"/>
<protein>
    <submittedName>
        <fullName evidence="7">Exodeoxyribonuclease 7 large subunit</fullName>
        <ecNumber evidence="7">3.1.11.6</ecNumber>
    </submittedName>
</protein>
<dbReference type="GO" id="GO:0003676">
    <property type="term" value="F:nucleic acid binding"/>
    <property type="evidence" value="ECO:0007669"/>
    <property type="project" value="InterPro"/>
</dbReference>
<dbReference type="InterPro" id="IPR020579">
    <property type="entry name" value="Exonuc_VII_lsu_C"/>
</dbReference>
<evidence type="ECO:0000256" key="3">
    <source>
        <dbReference type="ARBA" id="ARBA00022801"/>
    </source>
</evidence>
<sequence>MSLVPADRKITSTPENPQPLRAIAQAVRNWVERLGEVWVEAQVIELNRHRNGTVYLTLRDLTEEVSVQASCPVRTLDISGPVTANTTVVTRVRPRYWYKNGRLTYELLEIRPSGEGRLLAHLEQLKRLLQAEGLFDPVHKRPLPFLPHCVGLVTGADSAAERDVLENMRRRWPAVEVAVRHTPVQGPQAATAVIGALADLDADPAVDVIIIARGGGSLEDLLPFSDEGLVRAVARARTPVVSAIGHEPDQPILDLVADLRASTPTDAAKRVVPDAATELGHLHTVRGRLDRAMERTVATRADELAALRSRPVLRAPTGTLDLHAERLIALRHRALRAVDNRLRAEENGLRAAREHGRALSPRSTLERGYAILLDADDRPVTSTREVDEGDGLVARLADGSMVVQVVEIDGRQDGFEDGYKEGGFDE</sequence>
<evidence type="ECO:0000256" key="4">
    <source>
        <dbReference type="ARBA" id="ARBA00022839"/>
    </source>
</evidence>
<dbReference type="Pfam" id="PF13742">
    <property type="entry name" value="tRNA_anti_2"/>
    <property type="match status" value="1"/>
</dbReference>
<feature type="domain" description="Exonuclease VII large subunit C-terminal" evidence="5">
    <location>
        <begin position="134"/>
        <end position="353"/>
    </location>
</feature>
<dbReference type="PANTHER" id="PTHR30008">
    <property type="entry name" value="EXODEOXYRIBONUCLEASE 7 LARGE SUBUNIT"/>
    <property type="match status" value="1"/>
</dbReference>
<dbReference type="InterPro" id="IPR003753">
    <property type="entry name" value="Exonuc_VII_L"/>
</dbReference>
<dbReference type="AlphaFoldDB" id="A0A645AZV5"/>
<keyword evidence="1" id="KW-0963">Cytoplasm</keyword>
<organism evidence="7">
    <name type="scientific">bioreactor metagenome</name>
    <dbReference type="NCBI Taxonomy" id="1076179"/>
    <lineage>
        <taxon>unclassified sequences</taxon>
        <taxon>metagenomes</taxon>
        <taxon>ecological metagenomes</taxon>
    </lineage>
</organism>
<dbReference type="GO" id="GO:0008855">
    <property type="term" value="F:exodeoxyribonuclease VII activity"/>
    <property type="evidence" value="ECO:0007669"/>
    <property type="project" value="UniProtKB-EC"/>
</dbReference>
<evidence type="ECO:0000256" key="2">
    <source>
        <dbReference type="ARBA" id="ARBA00022722"/>
    </source>
</evidence>
<accession>A0A645AZV5</accession>
<dbReference type="InterPro" id="IPR025824">
    <property type="entry name" value="OB-fold_nuc-bd_dom"/>
</dbReference>
<dbReference type="PANTHER" id="PTHR30008:SF0">
    <property type="entry name" value="EXODEOXYRIBONUCLEASE 7 LARGE SUBUNIT"/>
    <property type="match status" value="1"/>
</dbReference>
<proteinExistence type="inferred from homology"/>